<evidence type="ECO:0000313" key="3">
    <source>
        <dbReference type="EMBL" id="VDC66783.1"/>
    </source>
</evidence>
<dbReference type="AlphaFoldDB" id="A0A3P5YYT5"/>
<sequence>MVVGLRKLHQQDNYFDFQRKLRDQKYSLKSKRGYCGREFCKVELCLLLFSGAVLRVSLTPALNPPMPSGEKPEKPSGNQLYHLHLR</sequence>
<reference evidence="3" key="1">
    <citation type="submission" date="2018-11" db="EMBL/GenBank/DDBJ databases">
        <authorList>
            <consortium name="Genoscope - CEA"/>
            <person name="William W."/>
        </authorList>
    </citation>
    <scope>NUCLEOTIDE SEQUENCE</scope>
</reference>
<evidence type="ECO:0000256" key="1">
    <source>
        <dbReference type="SAM" id="MobiDB-lite"/>
    </source>
</evidence>
<name>A0A3P5YYT5_BRACM</name>
<feature type="region of interest" description="Disordered" evidence="1">
    <location>
        <begin position="61"/>
        <end position="86"/>
    </location>
</feature>
<dbReference type="EMBL" id="LR031569">
    <property type="protein sequence ID" value="VDC66783.1"/>
    <property type="molecule type" value="Genomic_DNA"/>
</dbReference>
<dbReference type="Gramene" id="A06p23790.2_BraZ1">
    <property type="protein sequence ID" value="A06p23790.2_BraZ1.CDS"/>
    <property type="gene ID" value="A06g23790.2_BraZ1"/>
</dbReference>
<dbReference type="Proteomes" id="UP000694005">
    <property type="component" value="Chromosome A06"/>
</dbReference>
<dbReference type="EMBL" id="LS974622">
    <property type="protein sequence ID" value="CAG7870139.1"/>
    <property type="molecule type" value="Genomic_DNA"/>
</dbReference>
<organism evidence="3">
    <name type="scientific">Brassica campestris</name>
    <name type="common">Field mustard</name>
    <dbReference type="NCBI Taxonomy" id="3711"/>
    <lineage>
        <taxon>Eukaryota</taxon>
        <taxon>Viridiplantae</taxon>
        <taxon>Streptophyta</taxon>
        <taxon>Embryophyta</taxon>
        <taxon>Tracheophyta</taxon>
        <taxon>Spermatophyta</taxon>
        <taxon>Magnoliopsida</taxon>
        <taxon>eudicotyledons</taxon>
        <taxon>Gunneridae</taxon>
        <taxon>Pentapetalae</taxon>
        <taxon>rosids</taxon>
        <taxon>malvids</taxon>
        <taxon>Brassicales</taxon>
        <taxon>Brassicaceae</taxon>
        <taxon>Brassiceae</taxon>
        <taxon>Brassica</taxon>
    </lineage>
</organism>
<accession>A0A3P5YYT5</accession>
<gene>
    <name evidence="3" type="ORF">BRAA06T25323Z</name>
    <name evidence="2" type="ORF">BRAPAZ1V2_A06P23790.2</name>
</gene>
<protein>
    <submittedName>
        <fullName evidence="2">Uncharacterized protein</fullName>
    </submittedName>
</protein>
<evidence type="ECO:0000313" key="2">
    <source>
        <dbReference type="EMBL" id="CAG7870139.1"/>
    </source>
</evidence>
<proteinExistence type="predicted"/>